<gene>
    <name evidence="1" type="ORF">Cadr_000011359</name>
</gene>
<comment type="caution">
    <text evidence="1">The sequence shown here is derived from an EMBL/GenBank/DDBJ whole genome shotgun (WGS) entry which is preliminary data.</text>
</comment>
<organism evidence="1 2">
    <name type="scientific">Camelus dromedarius</name>
    <name type="common">Dromedary</name>
    <name type="synonym">Arabian camel</name>
    <dbReference type="NCBI Taxonomy" id="9838"/>
    <lineage>
        <taxon>Eukaryota</taxon>
        <taxon>Metazoa</taxon>
        <taxon>Chordata</taxon>
        <taxon>Craniata</taxon>
        <taxon>Vertebrata</taxon>
        <taxon>Euteleostomi</taxon>
        <taxon>Mammalia</taxon>
        <taxon>Eutheria</taxon>
        <taxon>Laurasiatheria</taxon>
        <taxon>Artiodactyla</taxon>
        <taxon>Tylopoda</taxon>
        <taxon>Camelidae</taxon>
        <taxon>Camelus</taxon>
    </lineage>
</organism>
<keyword evidence="2" id="KW-1185">Reference proteome</keyword>
<proteinExistence type="predicted"/>
<accession>A0A5N4DUD3</accession>
<name>A0A5N4DUD3_CAMDR</name>
<protein>
    <submittedName>
        <fullName evidence="1">Uncharacterized protein</fullName>
    </submittedName>
</protein>
<dbReference type="Proteomes" id="UP000299084">
    <property type="component" value="Unassembled WGS sequence"/>
</dbReference>
<reference evidence="1 2" key="1">
    <citation type="journal article" date="2019" name="Mol. Ecol. Resour.">
        <title>Improving Illumina assemblies with Hi-C and long reads: an example with the North African dromedary.</title>
        <authorList>
            <person name="Elbers J.P."/>
            <person name="Rogers M.F."/>
            <person name="Perelman P.L."/>
            <person name="Proskuryakova A.A."/>
            <person name="Serdyukova N.A."/>
            <person name="Johnson W.E."/>
            <person name="Horin P."/>
            <person name="Corander J."/>
            <person name="Murphy D."/>
            <person name="Burger P.A."/>
        </authorList>
    </citation>
    <scope>NUCLEOTIDE SEQUENCE [LARGE SCALE GENOMIC DNA]</scope>
    <source>
        <strain evidence="1">Drom800</strain>
        <tissue evidence="1">Blood</tissue>
    </source>
</reference>
<evidence type="ECO:0000313" key="1">
    <source>
        <dbReference type="EMBL" id="KAB1274676.1"/>
    </source>
</evidence>
<sequence>MGECWEWLQCWGTNEEASGWLEPKKGRGAGLEMSLGGKERRVASDLHLQWILRGLMSSFSKLNSLPLRPRASQSFPMWNGTSRRSSRRVSACVPVPSLAHPRRQQIAATTFEPLEPVKDTDIQVRAVAQAEGPDPVLTS</sequence>
<evidence type="ECO:0000313" key="2">
    <source>
        <dbReference type="Proteomes" id="UP000299084"/>
    </source>
</evidence>
<dbReference type="AlphaFoldDB" id="A0A5N4DUD3"/>
<dbReference type="EMBL" id="JWIN03000009">
    <property type="protein sequence ID" value="KAB1274676.1"/>
    <property type="molecule type" value="Genomic_DNA"/>
</dbReference>